<dbReference type="EMBL" id="JBANQN010000003">
    <property type="protein sequence ID" value="KAK6794705.1"/>
    <property type="molecule type" value="Genomic_DNA"/>
</dbReference>
<comment type="caution">
    <text evidence="1">The sequence shown here is derived from an EMBL/GenBank/DDBJ whole genome shotgun (WGS) entry which is preliminary data.</text>
</comment>
<name>A0AAN8TVA0_SOLBU</name>
<evidence type="ECO:0000313" key="2">
    <source>
        <dbReference type="Proteomes" id="UP001371456"/>
    </source>
</evidence>
<dbReference type="AlphaFoldDB" id="A0AAN8TVA0"/>
<keyword evidence="2" id="KW-1185">Reference proteome</keyword>
<dbReference type="Proteomes" id="UP001371456">
    <property type="component" value="Unassembled WGS sequence"/>
</dbReference>
<reference evidence="1 2" key="1">
    <citation type="submission" date="2024-02" db="EMBL/GenBank/DDBJ databases">
        <title>de novo genome assembly of Solanum bulbocastanum strain 11H21.</title>
        <authorList>
            <person name="Hosaka A.J."/>
        </authorList>
    </citation>
    <scope>NUCLEOTIDE SEQUENCE [LARGE SCALE GENOMIC DNA]</scope>
    <source>
        <tissue evidence="1">Young leaves</tissue>
    </source>
</reference>
<protein>
    <submittedName>
        <fullName evidence="1">Uncharacterized protein</fullName>
    </submittedName>
</protein>
<proteinExistence type="predicted"/>
<sequence>MLNHYFAHLGGLKSMKKRLVQHQVLDSNPILEAMSKELVCVIDSHASLDIKKIMKKYVLSEREPKTTLRVEVVIHLGNLASARETEINSSAIKVDNSWFHKQQLSTHIQALPELPL</sequence>
<gene>
    <name evidence="1" type="ORF">RDI58_008158</name>
</gene>
<accession>A0AAN8TVA0</accession>
<evidence type="ECO:0000313" key="1">
    <source>
        <dbReference type="EMBL" id="KAK6794705.1"/>
    </source>
</evidence>
<organism evidence="1 2">
    <name type="scientific">Solanum bulbocastanum</name>
    <name type="common">Wild potato</name>
    <dbReference type="NCBI Taxonomy" id="147425"/>
    <lineage>
        <taxon>Eukaryota</taxon>
        <taxon>Viridiplantae</taxon>
        <taxon>Streptophyta</taxon>
        <taxon>Embryophyta</taxon>
        <taxon>Tracheophyta</taxon>
        <taxon>Spermatophyta</taxon>
        <taxon>Magnoliopsida</taxon>
        <taxon>eudicotyledons</taxon>
        <taxon>Gunneridae</taxon>
        <taxon>Pentapetalae</taxon>
        <taxon>asterids</taxon>
        <taxon>lamiids</taxon>
        <taxon>Solanales</taxon>
        <taxon>Solanaceae</taxon>
        <taxon>Solanoideae</taxon>
        <taxon>Solaneae</taxon>
        <taxon>Solanum</taxon>
    </lineage>
</organism>